<keyword evidence="8 13" id="KW-0560">Oxidoreductase</keyword>
<dbReference type="SUPFAM" id="SSF48264">
    <property type="entry name" value="Cytochrome P450"/>
    <property type="match status" value="1"/>
</dbReference>
<evidence type="ECO:0000256" key="10">
    <source>
        <dbReference type="ARBA" id="ARBA00023033"/>
    </source>
</evidence>
<keyword evidence="7" id="KW-1133">Transmembrane helix</keyword>
<dbReference type="InterPro" id="IPR036396">
    <property type="entry name" value="Cyt_P450_sf"/>
</dbReference>
<evidence type="ECO:0000256" key="11">
    <source>
        <dbReference type="ARBA" id="ARBA00023136"/>
    </source>
</evidence>
<dbReference type="FunFam" id="1.10.630.10:FF:000126">
    <property type="entry name" value="Predicted protein"/>
    <property type="match status" value="1"/>
</dbReference>
<dbReference type="Gene3D" id="1.10.630.10">
    <property type="entry name" value="Cytochrome P450"/>
    <property type="match status" value="1"/>
</dbReference>
<organism evidence="14">
    <name type="scientific">Aegilops tauschii</name>
    <name type="common">Tausch's goatgrass</name>
    <name type="synonym">Aegilops squarrosa</name>
    <dbReference type="NCBI Taxonomy" id="37682"/>
    <lineage>
        <taxon>Eukaryota</taxon>
        <taxon>Viridiplantae</taxon>
        <taxon>Streptophyta</taxon>
        <taxon>Embryophyta</taxon>
        <taxon>Tracheophyta</taxon>
        <taxon>Spermatophyta</taxon>
        <taxon>Magnoliopsida</taxon>
        <taxon>Liliopsida</taxon>
        <taxon>Poales</taxon>
        <taxon>Poaceae</taxon>
        <taxon>BOP clade</taxon>
        <taxon>Pooideae</taxon>
        <taxon>Triticodae</taxon>
        <taxon>Triticeae</taxon>
        <taxon>Triticinae</taxon>
        <taxon>Aegilops</taxon>
    </lineage>
</organism>
<name>M8BCT8_AEGTA</name>
<dbReference type="GO" id="GO:0016705">
    <property type="term" value="F:oxidoreductase activity, acting on paired donors, with incorporation or reduction of molecular oxygen"/>
    <property type="evidence" value="ECO:0007669"/>
    <property type="project" value="InterPro"/>
</dbReference>
<keyword evidence="5" id="KW-0812">Transmembrane</keyword>
<evidence type="ECO:0000256" key="7">
    <source>
        <dbReference type="ARBA" id="ARBA00022989"/>
    </source>
</evidence>
<evidence type="ECO:0000256" key="3">
    <source>
        <dbReference type="ARBA" id="ARBA00010617"/>
    </source>
</evidence>
<dbReference type="PRINTS" id="PR00385">
    <property type="entry name" value="P450"/>
</dbReference>
<keyword evidence="10 13" id="KW-0503">Monooxygenase</keyword>
<keyword evidence="11" id="KW-0472">Membrane</keyword>
<evidence type="ECO:0000256" key="4">
    <source>
        <dbReference type="ARBA" id="ARBA00022617"/>
    </source>
</evidence>
<evidence type="ECO:0000256" key="13">
    <source>
        <dbReference type="RuleBase" id="RU000461"/>
    </source>
</evidence>
<keyword evidence="4 12" id="KW-0349">Heme</keyword>
<protein>
    <submittedName>
        <fullName evidence="14">Cytochrome P450 71D10</fullName>
    </submittedName>
</protein>
<dbReference type="GO" id="GO:0004497">
    <property type="term" value="F:monooxygenase activity"/>
    <property type="evidence" value="ECO:0007669"/>
    <property type="project" value="UniProtKB-KW"/>
</dbReference>
<proteinExistence type="inferred from homology"/>
<evidence type="ECO:0000256" key="9">
    <source>
        <dbReference type="ARBA" id="ARBA00023004"/>
    </source>
</evidence>
<dbReference type="Pfam" id="PF00067">
    <property type="entry name" value="p450"/>
    <property type="match status" value="1"/>
</dbReference>
<dbReference type="PANTHER" id="PTHR47953:SF19">
    <property type="entry name" value="OS06G0641600 PROTEIN"/>
    <property type="match status" value="1"/>
</dbReference>
<evidence type="ECO:0000256" key="2">
    <source>
        <dbReference type="ARBA" id="ARBA00004167"/>
    </source>
</evidence>
<comment type="subcellular location">
    <subcellularLocation>
        <location evidence="2">Membrane</location>
        <topology evidence="2">Single-pass membrane protein</topology>
    </subcellularLocation>
</comment>
<dbReference type="PRINTS" id="PR00463">
    <property type="entry name" value="EP450I"/>
</dbReference>
<dbReference type="AlphaFoldDB" id="M8BCT8"/>
<dbReference type="PROSITE" id="PS00086">
    <property type="entry name" value="CYTOCHROME_P450"/>
    <property type="match status" value="1"/>
</dbReference>
<evidence type="ECO:0000256" key="1">
    <source>
        <dbReference type="ARBA" id="ARBA00001971"/>
    </source>
</evidence>
<feature type="binding site" description="axial binding residue" evidence="12">
    <location>
        <position position="127"/>
    </location>
    <ligand>
        <name>heme</name>
        <dbReference type="ChEBI" id="CHEBI:30413"/>
    </ligand>
    <ligandPart>
        <name>Fe</name>
        <dbReference type="ChEBI" id="CHEBI:18248"/>
    </ligandPart>
</feature>
<dbReference type="InterPro" id="IPR002401">
    <property type="entry name" value="Cyt_P450_E_grp-I"/>
</dbReference>
<keyword evidence="6 12" id="KW-0479">Metal-binding</keyword>
<evidence type="ECO:0000256" key="6">
    <source>
        <dbReference type="ARBA" id="ARBA00022723"/>
    </source>
</evidence>
<evidence type="ECO:0000313" key="14">
    <source>
        <dbReference type="EnsemblPlants" id="EMT22705"/>
    </source>
</evidence>
<dbReference type="EnsemblPlants" id="EMT22705">
    <property type="protein sequence ID" value="EMT22705"/>
    <property type="gene ID" value="F775_19424"/>
</dbReference>
<evidence type="ECO:0000256" key="12">
    <source>
        <dbReference type="PIRSR" id="PIRSR602401-1"/>
    </source>
</evidence>
<dbReference type="InterPro" id="IPR017972">
    <property type="entry name" value="Cyt_P450_CS"/>
</dbReference>
<evidence type="ECO:0000256" key="5">
    <source>
        <dbReference type="ARBA" id="ARBA00022692"/>
    </source>
</evidence>
<comment type="similarity">
    <text evidence="3 13">Belongs to the cytochrome P450 family.</text>
</comment>
<dbReference type="GO" id="GO:0020037">
    <property type="term" value="F:heme binding"/>
    <property type="evidence" value="ECO:0007669"/>
    <property type="project" value="InterPro"/>
</dbReference>
<dbReference type="InterPro" id="IPR052306">
    <property type="entry name" value="CYP450_71D"/>
</dbReference>
<dbReference type="GO" id="GO:0016020">
    <property type="term" value="C:membrane"/>
    <property type="evidence" value="ECO:0007669"/>
    <property type="project" value="UniProtKB-SubCell"/>
</dbReference>
<dbReference type="InterPro" id="IPR001128">
    <property type="entry name" value="Cyt_P450"/>
</dbReference>
<evidence type="ECO:0000256" key="8">
    <source>
        <dbReference type="ARBA" id="ARBA00023002"/>
    </source>
</evidence>
<comment type="cofactor">
    <cofactor evidence="1 12">
        <name>heme</name>
        <dbReference type="ChEBI" id="CHEBI:30413"/>
    </cofactor>
</comment>
<dbReference type="ExpressionAtlas" id="M8BCT8">
    <property type="expression patterns" value="baseline"/>
</dbReference>
<reference evidence="14" key="1">
    <citation type="submission" date="2015-06" db="UniProtKB">
        <authorList>
            <consortium name="EnsemblPlants"/>
        </authorList>
    </citation>
    <scope>IDENTIFICATION</scope>
</reference>
<accession>M8BCT8</accession>
<keyword evidence="9 12" id="KW-0408">Iron</keyword>
<dbReference type="PANTHER" id="PTHR47953">
    <property type="entry name" value="OS08G0105600 PROTEIN"/>
    <property type="match status" value="1"/>
</dbReference>
<sequence length="191" mass="21680">MVELMRNPKATQKAQAELRDTLQGRPTVTEDDLANLSYLKLVIKEMLRLYPAVPLLLLRECCKTCKVMGYDVPKGATVFVNMWAIGMDSKHWVVAEMFKPERFESGTIDFKGVDFEFIPFGAGRRMCPGVSFVQPSMELVLASLLYHFDWDLPVGVSPNELDMEEELGVTHRRKNGLHLRPVIRVPVQATL</sequence>
<dbReference type="GO" id="GO:0005506">
    <property type="term" value="F:iron ion binding"/>
    <property type="evidence" value="ECO:0007669"/>
    <property type="project" value="InterPro"/>
</dbReference>